<proteinExistence type="predicted"/>
<keyword evidence="4" id="KW-1185">Reference proteome</keyword>
<dbReference type="PROSITE" id="PS00062">
    <property type="entry name" value="ALDOKETO_REDUCTASE_2"/>
    <property type="match status" value="1"/>
</dbReference>
<dbReference type="PANTHER" id="PTHR43364">
    <property type="entry name" value="NADH-SPECIFIC METHYLGLYOXAL REDUCTASE-RELATED"/>
    <property type="match status" value="1"/>
</dbReference>
<accession>A0ABR4AHM4</accession>
<gene>
    <name evidence="3" type="ORF">N7G274_002352</name>
</gene>
<organism evidence="3 4">
    <name type="scientific">Stereocaulon virgatum</name>
    <dbReference type="NCBI Taxonomy" id="373712"/>
    <lineage>
        <taxon>Eukaryota</taxon>
        <taxon>Fungi</taxon>
        <taxon>Dikarya</taxon>
        <taxon>Ascomycota</taxon>
        <taxon>Pezizomycotina</taxon>
        <taxon>Lecanoromycetes</taxon>
        <taxon>OSLEUM clade</taxon>
        <taxon>Lecanoromycetidae</taxon>
        <taxon>Lecanorales</taxon>
        <taxon>Lecanorineae</taxon>
        <taxon>Stereocaulaceae</taxon>
        <taxon>Stereocaulon</taxon>
    </lineage>
</organism>
<dbReference type="InterPro" id="IPR050523">
    <property type="entry name" value="AKR_Detox_Biosynth"/>
</dbReference>
<comment type="caution">
    <text evidence="3">The sequence shown here is derived from an EMBL/GenBank/DDBJ whole genome shotgun (WGS) entry which is preliminary data.</text>
</comment>
<dbReference type="InterPro" id="IPR018170">
    <property type="entry name" value="Aldo/ket_reductase_CS"/>
</dbReference>
<sequence length="316" mass="34403">MPVLLFGGATIGGRTFTTAEDTNALLDALKACKINHLDTAAVYPLTNPGASERLIGGAKAGEKGFVIDTKIKIRKEGPKHESLKKEAIDDSVANSLESLGVSQVNVLYCHTPDTVTPIEETAAALHDHVSKGHCKEIGISNYTAKGVEELLSVCDKNGWTKPTVYQGQYNAVCRKRETELLPLLRKHGIKFYAYSPLAGGFLTGNLSTGNDVTNTRYSSTNPSSPFWKKMYDKEAMNAAIKDLHTYLQPHNISLPEASLRWLCHHSALGPEDGLILGATKTSQLEQNVADVEKGPLSEEVVGMFEKVWERVKDVAP</sequence>
<dbReference type="InterPro" id="IPR036812">
    <property type="entry name" value="NAD(P)_OxRdtase_dom_sf"/>
</dbReference>
<evidence type="ECO:0000313" key="3">
    <source>
        <dbReference type="EMBL" id="KAL2045269.1"/>
    </source>
</evidence>
<dbReference type="Pfam" id="PF00248">
    <property type="entry name" value="Aldo_ket_red"/>
    <property type="match status" value="1"/>
</dbReference>
<dbReference type="PANTHER" id="PTHR43364:SF4">
    <property type="entry name" value="NAD(P)-LINKED OXIDOREDUCTASE SUPERFAMILY PROTEIN"/>
    <property type="match status" value="1"/>
</dbReference>
<keyword evidence="1" id="KW-0560">Oxidoreductase</keyword>
<protein>
    <recommendedName>
        <fullName evidence="2">NADP-dependent oxidoreductase domain-containing protein</fullName>
    </recommendedName>
</protein>
<name>A0ABR4AHM4_9LECA</name>
<evidence type="ECO:0000259" key="2">
    <source>
        <dbReference type="Pfam" id="PF00248"/>
    </source>
</evidence>
<reference evidence="3 4" key="1">
    <citation type="submission" date="2024-09" db="EMBL/GenBank/DDBJ databases">
        <title>Rethinking Asexuality: The Enigmatic Case of Functional Sexual Genes in Lepraria (Stereocaulaceae).</title>
        <authorList>
            <person name="Doellman M."/>
            <person name="Sun Y."/>
            <person name="Barcenas-Pena A."/>
            <person name="Lumbsch H.T."/>
            <person name="Grewe F."/>
        </authorList>
    </citation>
    <scope>NUCLEOTIDE SEQUENCE [LARGE SCALE GENOMIC DNA]</scope>
    <source>
        <strain evidence="3 4">Mercado 3170</strain>
    </source>
</reference>
<dbReference type="EMBL" id="JBEFKJ010000007">
    <property type="protein sequence ID" value="KAL2045269.1"/>
    <property type="molecule type" value="Genomic_DNA"/>
</dbReference>
<dbReference type="SUPFAM" id="SSF51430">
    <property type="entry name" value="NAD(P)-linked oxidoreductase"/>
    <property type="match status" value="1"/>
</dbReference>
<dbReference type="Gene3D" id="3.20.20.100">
    <property type="entry name" value="NADP-dependent oxidoreductase domain"/>
    <property type="match status" value="1"/>
</dbReference>
<dbReference type="Proteomes" id="UP001590950">
    <property type="component" value="Unassembled WGS sequence"/>
</dbReference>
<evidence type="ECO:0000313" key="4">
    <source>
        <dbReference type="Proteomes" id="UP001590950"/>
    </source>
</evidence>
<evidence type="ECO:0000256" key="1">
    <source>
        <dbReference type="ARBA" id="ARBA00023002"/>
    </source>
</evidence>
<dbReference type="CDD" id="cd19075">
    <property type="entry name" value="AKR_AKR7A1-5"/>
    <property type="match status" value="1"/>
</dbReference>
<dbReference type="InterPro" id="IPR023210">
    <property type="entry name" value="NADP_OxRdtase_dom"/>
</dbReference>
<feature type="domain" description="NADP-dependent oxidoreductase" evidence="2">
    <location>
        <begin position="4"/>
        <end position="309"/>
    </location>
</feature>